<evidence type="ECO:0000313" key="4">
    <source>
        <dbReference type="Proteomes" id="UP000255248"/>
    </source>
</evidence>
<dbReference type="EMBL" id="CP016043">
    <property type="protein sequence ID" value="AOV97303.1"/>
    <property type="molecule type" value="Genomic_DNA"/>
</dbReference>
<dbReference type="KEGG" id="eho:A9798_10230"/>
<evidence type="ECO:0000313" key="3">
    <source>
        <dbReference type="Proteomes" id="UP000175893"/>
    </source>
</evidence>
<dbReference type="Proteomes" id="UP000255248">
    <property type="component" value="Unassembled WGS sequence"/>
</dbReference>
<dbReference type="AlphaFoldDB" id="A0A376DIU2"/>
<protein>
    <submittedName>
        <fullName evidence="2">Uncharacterized protein</fullName>
    </submittedName>
</protein>
<dbReference type="EMBL" id="UFXZ01000001">
    <property type="protein sequence ID" value="STC89230.1"/>
    <property type="molecule type" value="Genomic_DNA"/>
</dbReference>
<gene>
    <name evidence="1" type="ORF">A9798_10230</name>
    <name evidence="2" type="ORF">NCTC12121_02099</name>
</gene>
<evidence type="ECO:0000313" key="2">
    <source>
        <dbReference type="EMBL" id="STC89230.1"/>
    </source>
</evidence>
<dbReference type="OrthoDB" id="6414132at2"/>
<reference evidence="2 4" key="2">
    <citation type="submission" date="2018-06" db="EMBL/GenBank/DDBJ databases">
        <authorList>
            <consortium name="Pathogen Informatics"/>
            <person name="Doyle S."/>
        </authorList>
    </citation>
    <scope>NUCLEOTIDE SEQUENCE [LARGE SCALE GENOMIC DNA]</scope>
    <source>
        <strain evidence="2 4">NCTC12121</strain>
    </source>
</reference>
<organism evidence="2 4">
    <name type="scientific">Edwardsiella hoshinae</name>
    <dbReference type="NCBI Taxonomy" id="93378"/>
    <lineage>
        <taxon>Bacteria</taxon>
        <taxon>Pseudomonadati</taxon>
        <taxon>Pseudomonadota</taxon>
        <taxon>Gammaproteobacteria</taxon>
        <taxon>Enterobacterales</taxon>
        <taxon>Hafniaceae</taxon>
        <taxon>Edwardsiella</taxon>
    </lineage>
</organism>
<evidence type="ECO:0000313" key="1">
    <source>
        <dbReference type="EMBL" id="AOV97303.1"/>
    </source>
</evidence>
<name>A0A376DIU2_9GAMM</name>
<reference evidence="1 3" key="1">
    <citation type="submission" date="2016-06" db="EMBL/GenBank/DDBJ databases">
        <title>Complete genome sequence of Edwardsiella hoshinae ATCC 35051.</title>
        <authorList>
            <person name="Reichley S.R."/>
            <person name="Waldbieser G.C."/>
            <person name="Lawrence M.L."/>
            <person name="Griffin M.J."/>
        </authorList>
    </citation>
    <scope>NUCLEOTIDE SEQUENCE [LARGE SCALE GENOMIC DNA]</scope>
    <source>
        <strain evidence="1 3">ATCC 35051</strain>
    </source>
</reference>
<proteinExistence type="predicted"/>
<keyword evidence="3" id="KW-1185">Reference proteome</keyword>
<accession>A0A376DIU2</accession>
<dbReference type="Proteomes" id="UP000175893">
    <property type="component" value="Chromosome"/>
</dbReference>
<sequence length="89" mass="10428">MRISSENIMSYLMRCVETGQFKKLTFSTYKRDRWISVVNMPLMNAYQVIEQGFHPQTIEVQGRDALYAAVKKAIRREFSTNKTANFTQL</sequence>